<evidence type="ECO:0000313" key="2">
    <source>
        <dbReference type="Proteomes" id="UP000677054"/>
    </source>
</evidence>
<reference evidence="1" key="1">
    <citation type="submission" date="2020-11" db="EMBL/GenBank/DDBJ databases">
        <authorList>
            <person name="Tran Van P."/>
        </authorList>
    </citation>
    <scope>NUCLEOTIDE SEQUENCE</scope>
</reference>
<dbReference type="AlphaFoldDB" id="A0A7R9A6J4"/>
<accession>A0A7R9A6J4</accession>
<keyword evidence="2" id="KW-1185">Reference proteome</keyword>
<name>A0A7R9A6J4_9CRUS</name>
<protein>
    <submittedName>
        <fullName evidence="1">Uncharacterized protein</fullName>
    </submittedName>
</protein>
<dbReference type="EMBL" id="CAJPEV010001895">
    <property type="protein sequence ID" value="CAG0894764.1"/>
    <property type="molecule type" value="Genomic_DNA"/>
</dbReference>
<organism evidence="1">
    <name type="scientific">Darwinula stevensoni</name>
    <dbReference type="NCBI Taxonomy" id="69355"/>
    <lineage>
        <taxon>Eukaryota</taxon>
        <taxon>Metazoa</taxon>
        <taxon>Ecdysozoa</taxon>
        <taxon>Arthropoda</taxon>
        <taxon>Crustacea</taxon>
        <taxon>Oligostraca</taxon>
        <taxon>Ostracoda</taxon>
        <taxon>Podocopa</taxon>
        <taxon>Podocopida</taxon>
        <taxon>Darwinulocopina</taxon>
        <taxon>Darwinuloidea</taxon>
        <taxon>Darwinulidae</taxon>
        <taxon>Darwinula</taxon>
    </lineage>
</organism>
<dbReference type="EMBL" id="LR901412">
    <property type="protein sequence ID" value="CAD7248540.1"/>
    <property type="molecule type" value="Genomic_DNA"/>
</dbReference>
<evidence type="ECO:0000313" key="1">
    <source>
        <dbReference type="EMBL" id="CAD7248540.1"/>
    </source>
</evidence>
<dbReference type="Proteomes" id="UP000677054">
    <property type="component" value="Unassembled WGS sequence"/>
</dbReference>
<proteinExistence type="predicted"/>
<sequence>MKRFLFSWGGGGSVQVATSADLAAELNTDFSAVIGSVENIFNITKDQAQQILNRMNAAAAKFQNNPLFQKIKNNLQAIASGVNGNVQDLYDQVAPLVFSLRLAQLFGTTVDTILKQGPQQFQAYALMAYEVANSVVQQDLALKMAILQAGADTLTAIYNRFNAANDILISQNGANALVQKFRDLFLALKNGTTDKADEAANLLRRMMELAACRWDKVWPDVQSSVQGFQSTMNTFWNNLVSQAMANINTFTAASNNFLNLLSSTATGIFGGIQSIIGGIFSSILG</sequence>
<gene>
    <name evidence="1" type="ORF">DSTB1V02_LOCUS8352</name>
</gene>